<dbReference type="InterPro" id="IPR005467">
    <property type="entry name" value="His_kinase_dom"/>
</dbReference>
<organism evidence="5 6">
    <name type="scientific">Rheinheimera tilapiae</name>
    <dbReference type="NCBI Taxonomy" id="875043"/>
    <lineage>
        <taxon>Bacteria</taxon>
        <taxon>Pseudomonadati</taxon>
        <taxon>Pseudomonadota</taxon>
        <taxon>Gammaproteobacteria</taxon>
        <taxon>Chromatiales</taxon>
        <taxon>Chromatiaceae</taxon>
        <taxon>Rheinheimera</taxon>
    </lineage>
</organism>
<dbReference type="SUPFAM" id="SSF55785">
    <property type="entry name" value="PYP-like sensor domain (PAS domain)"/>
    <property type="match status" value="1"/>
</dbReference>
<keyword evidence="3" id="KW-0472">Membrane</keyword>
<keyword evidence="5" id="KW-0808">Transferase</keyword>
<name>A0ABV6BH79_9GAMM</name>
<keyword evidence="6" id="KW-1185">Reference proteome</keyword>
<comment type="caution">
    <text evidence="5">The sequence shown here is derived from an EMBL/GenBank/DDBJ whole genome shotgun (WGS) entry which is preliminary data.</text>
</comment>
<dbReference type="PRINTS" id="PR00344">
    <property type="entry name" value="BCTRLSENSOR"/>
</dbReference>
<evidence type="ECO:0000256" key="3">
    <source>
        <dbReference type="SAM" id="Phobius"/>
    </source>
</evidence>
<dbReference type="CDD" id="cd00075">
    <property type="entry name" value="HATPase"/>
    <property type="match status" value="1"/>
</dbReference>
<dbReference type="RefSeq" id="WP_377247646.1">
    <property type="nucleotide sequence ID" value="NZ_JBHLXP010000005.1"/>
</dbReference>
<evidence type="ECO:0000256" key="2">
    <source>
        <dbReference type="ARBA" id="ARBA00012438"/>
    </source>
</evidence>
<dbReference type="InterPro" id="IPR003594">
    <property type="entry name" value="HATPase_dom"/>
</dbReference>
<sequence length="472" mass="52391">MHYIRIKVLCHAQPKRLALPGKPYTGEWSFMVSMRLKLSRRGLIALITLLLAGFAGLLWQLAPQSYALWGSYGGLTLALLLLLGRYLQQLEHEVLALNLQADSLRDQSFNLAANSEILGELKPLANALNDMSAELMRQRATLYQRELLLDTVLQTSPSALILTDEGGRVLLSNPAARHLLCQGRKFDGSLLSKVLADWPELLQACQRAQQGLIHLGDAQSVWHLSVSPFRLNQRQHWLYQLKPMTREFKQEEVKAWKKLIRVIGHELNNSLAPMSSLAFSGARLLSQSSVVETPDNQQLVQIFAHIGERCQQLNGFLQGYLNFAKLPPPVPSLVNFPKLINALQNQYEFELLGDLPQHAWYLDGAQLTQLLLNLLKNAQEAGASGSGTTLKLQEFPQQLVLELQDDGGGVSAEVLQHALVPFYTTKVQGSGIGLTLCSDIMESHGGSLQLLNQPPGLLVRLIFPRITDTTPS</sequence>
<keyword evidence="3" id="KW-0812">Transmembrane</keyword>
<gene>
    <name evidence="5" type="ORF">ACFFJP_18200</name>
</gene>
<feature type="transmembrane region" description="Helical" evidence="3">
    <location>
        <begin position="43"/>
        <end position="62"/>
    </location>
</feature>
<dbReference type="SMART" id="SM00387">
    <property type="entry name" value="HATPase_c"/>
    <property type="match status" value="1"/>
</dbReference>
<proteinExistence type="predicted"/>
<dbReference type="EMBL" id="JBHLXP010000005">
    <property type="protein sequence ID" value="MFC0050237.1"/>
    <property type="molecule type" value="Genomic_DNA"/>
</dbReference>
<dbReference type="Pfam" id="PF02518">
    <property type="entry name" value="HATPase_c"/>
    <property type="match status" value="1"/>
</dbReference>
<evidence type="ECO:0000256" key="1">
    <source>
        <dbReference type="ARBA" id="ARBA00000085"/>
    </source>
</evidence>
<feature type="domain" description="Histidine kinase" evidence="4">
    <location>
        <begin position="262"/>
        <end position="467"/>
    </location>
</feature>
<dbReference type="InterPro" id="IPR035965">
    <property type="entry name" value="PAS-like_dom_sf"/>
</dbReference>
<dbReference type="Gene3D" id="3.30.450.20">
    <property type="entry name" value="PAS domain"/>
    <property type="match status" value="1"/>
</dbReference>
<dbReference type="Proteomes" id="UP001589813">
    <property type="component" value="Unassembled WGS sequence"/>
</dbReference>
<comment type="catalytic activity">
    <reaction evidence="1">
        <text>ATP + protein L-histidine = ADP + protein N-phospho-L-histidine.</text>
        <dbReference type="EC" id="2.7.13.3"/>
    </reaction>
</comment>
<dbReference type="Gene3D" id="3.30.565.10">
    <property type="entry name" value="Histidine kinase-like ATPase, C-terminal domain"/>
    <property type="match status" value="1"/>
</dbReference>
<dbReference type="PROSITE" id="PS50109">
    <property type="entry name" value="HIS_KIN"/>
    <property type="match status" value="1"/>
</dbReference>
<evidence type="ECO:0000313" key="6">
    <source>
        <dbReference type="Proteomes" id="UP001589813"/>
    </source>
</evidence>
<reference evidence="5 6" key="1">
    <citation type="submission" date="2024-09" db="EMBL/GenBank/DDBJ databases">
        <authorList>
            <person name="Sun Q."/>
            <person name="Mori K."/>
        </authorList>
    </citation>
    <scope>NUCLEOTIDE SEQUENCE [LARGE SCALE GENOMIC DNA]</scope>
    <source>
        <strain evidence="5 6">KCTC 23315</strain>
    </source>
</reference>
<dbReference type="PANTHER" id="PTHR43065">
    <property type="entry name" value="SENSOR HISTIDINE KINASE"/>
    <property type="match status" value="1"/>
</dbReference>
<evidence type="ECO:0000313" key="5">
    <source>
        <dbReference type="EMBL" id="MFC0050237.1"/>
    </source>
</evidence>
<keyword evidence="3" id="KW-1133">Transmembrane helix</keyword>
<dbReference type="SUPFAM" id="SSF55874">
    <property type="entry name" value="ATPase domain of HSP90 chaperone/DNA topoisomerase II/histidine kinase"/>
    <property type="match status" value="1"/>
</dbReference>
<dbReference type="GO" id="GO:0016301">
    <property type="term" value="F:kinase activity"/>
    <property type="evidence" value="ECO:0007669"/>
    <property type="project" value="UniProtKB-KW"/>
</dbReference>
<protein>
    <recommendedName>
        <fullName evidence="2">histidine kinase</fullName>
        <ecNumber evidence="2">2.7.13.3</ecNumber>
    </recommendedName>
</protein>
<keyword evidence="5" id="KW-0418">Kinase</keyword>
<dbReference type="EC" id="2.7.13.3" evidence="2"/>
<accession>A0ABV6BH79</accession>
<dbReference type="PANTHER" id="PTHR43065:SF51">
    <property type="entry name" value="HISTIDINE KINASE"/>
    <property type="match status" value="1"/>
</dbReference>
<dbReference type="InterPro" id="IPR036890">
    <property type="entry name" value="HATPase_C_sf"/>
</dbReference>
<evidence type="ECO:0000259" key="4">
    <source>
        <dbReference type="PROSITE" id="PS50109"/>
    </source>
</evidence>
<feature type="transmembrane region" description="Helical" evidence="3">
    <location>
        <begin position="68"/>
        <end position="87"/>
    </location>
</feature>
<dbReference type="InterPro" id="IPR004358">
    <property type="entry name" value="Sig_transdc_His_kin-like_C"/>
</dbReference>